<feature type="region of interest" description="Disordered" evidence="1">
    <location>
        <begin position="1"/>
        <end position="58"/>
    </location>
</feature>
<reference evidence="3" key="1">
    <citation type="submission" date="2025-08" db="UniProtKB">
        <authorList>
            <consortium name="RefSeq"/>
        </authorList>
    </citation>
    <scope>IDENTIFICATION</scope>
</reference>
<dbReference type="GeneID" id="136072114"/>
<feature type="compositionally biased region" description="Basic and acidic residues" evidence="1">
    <location>
        <begin position="11"/>
        <end position="43"/>
    </location>
</feature>
<gene>
    <name evidence="3" type="primary">LOC136072114</name>
</gene>
<feature type="region of interest" description="Disordered" evidence="1">
    <location>
        <begin position="185"/>
        <end position="216"/>
    </location>
</feature>
<evidence type="ECO:0000313" key="3">
    <source>
        <dbReference type="RefSeq" id="XP_065676541.1"/>
    </source>
</evidence>
<feature type="region of interest" description="Disordered" evidence="1">
    <location>
        <begin position="94"/>
        <end position="120"/>
    </location>
</feature>
<feature type="compositionally biased region" description="Polar residues" evidence="1">
    <location>
        <begin position="1"/>
        <end position="10"/>
    </location>
</feature>
<name>A0ABM4DPP3_HYDVU</name>
<keyword evidence="2" id="KW-1185">Reference proteome</keyword>
<protein>
    <submittedName>
        <fullName evidence="3">Uncharacterized protein LOC136072114 isoform X2</fullName>
    </submittedName>
</protein>
<dbReference type="Proteomes" id="UP001652625">
    <property type="component" value="Chromosome 15"/>
</dbReference>
<proteinExistence type="predicted"/>
<evidence type="ECO:0000256" key="1">
    <source>
        <dbReference type="SAM" id="MobiDB-lite"/>
    </source>
</evidence>
<evidence type="ECO:0000313" key="2">
    <source>
        <dbReference type="Proteomes" id="UP001652625"/>
    </source>
</evidence>
<sequence length="216" mass="24666">MLGQQITVEISKSRSKDKKDRSNGGGRENHRENRRDRRDDRRDRGMRRGPQPIGGLNAPLGGILGAAPVEQNILGGLGIFSAVNTLAAAAAAEQQSRQQELNRQDHQRINSHSQPDPDVRVRREVVHSREVPNAGKLGLTDGYVIYERYYVDSNHPLLKGLPIPELPRMTDTYVSGRDSFRSNQRDVYDDFRDRSPIANRRDDYDRERDRSRDYGY</sequence>
<dbReference type="RefSeq" id="XP_065676541.1">
    <property type="nucleotide sequence ID" value="XM_065820469.1"/>
</dbReference>
<accession>A0ABM4DPP3</accession>
<organism evidence="2 3">
    <name type="scientific">Hydra vulgaris</name>
    <name type="common">Hydra</name>
    <name type="synonym">Hydra attenuata</name>
    <dbReference type="NCBI Taxonomy" id="6087"/>
    <lineage>
        <taxon>Eukaryota</taxon>
        <taxon>Metazoa</taxon>
        <taxon>Cnidaria</taxon>
        <taxon>Hydrozoa</taxon>
        <taxon>Hydroidolina</taxon>
        <taxon>Anthoathecata</taxon>
        <taxon>Aplanulata</taxon>
        <taxon>Hydridae</taxon>
        <taxon>Hydra</taxon>
    </lineage>
</organism>